<comment type="caution">
    <text evidence="2">The sequence shown here is derived from an EMBL/GenBank/DDBJ whole genome shotgun (WGS) entry which is preliminary data.</text>
</comment>
<reference evidence="2" key="2">
    <citation type="journal article" date="2022" name="Microbiol. Resour. Announc.">
        <title>Metagenome Sequencing to Explore Phylogenomics of Terrestrial Cyanobacteria.</title>
        <authorList>
            <person name="Ward R.D."/>
            <person name="Stajich J.E."/>
            <person name="Johansen J.R."/>
            <person name="Huntemann M."/>
            <person name="Clum A."/>
            <person name="Foster B."/>
            <person name="Foster B."/>
            <person name="Roux S."/>
            <person name="Palaniappan K."/>
            <person name="Varghese N."/>
            <person name="Mukherjee S."/>
            <person name="Reddy T.B.K."/>
            <person name="Daum C."/>
            <person name="Copeland A."/>
            <person name="Chen I.A."/>
            <person name="Ivanova N.N."/>
            <person name="Kyrpides N.C."/>
            <person name="Shapiro N."/>
            <person name="Eloe-Fadrosh E.A."/>
            <person name="Pietrasiak N."/>
        </authorList>
    </citation>
    <scope>NUCLEOTIDE SEQUENCE</scope>
    <source>
        <strain evidence="2">UHER 2000/2452</strain>
    </source>
</reference>
<evidence type="ECO:0000256" key="1">
    <source>
        <dbReference type="SAM" id="Phobius"/>
    </source>
</evidence>
<dbReference type="Proteomes" id="UP000757435">
    <property type="component" value="Unassembled WGS sequence"/>
</dbReference>
<sequence>MTNRSESYSVPAAVKRVAGAFWLTGWASFWVQIILAFVSALVLLFAASGLGVNSAGGTQVPGQTPIASAETGIGLVLAILGLLCLFVGAFWAFRYTRLSRKLKTPDSQTRPKPKDLVQSLRIGLFINLIGMLLTIFGAQAIVGSLVGKSFSQGFAVFSGNSLRFITPLDIFLVQSNTNTIMAHFVGLIATLWLLQCMNRQ</sequence>
<proteinExistence type="predicted"/>
<reference evidence="2" key="1">
    <citation type="submission" date="2021-05" db="EMBL/GenBank/DDBJ databases">
        <authorList>
            <person name="Pietrasiak N."/>
            <person name="Ward R."/>
            <person name="Stajich J.E."/>
            <person name="Kurbessoian T."/>
        </authorList>
    </citation>
    <scope>NUCLEOTIDE SEQUENCE</scope>
    <source>
        <strain evidence="2">UHER 2000/2452</strain>
    </source>
</reference>
<keyword evidence="1" id="KW-1133">Transmembrane helix</keyword>
<feature type="transmembrane region" description="Helical" evidence="1">
    <location>
        <begin position="122"/>
        <end position="142"/>
    </location>
</feature>
<keyword evidence="1" id="KW-0472">Membrane</keyword>
<organism evidence="2 3">
    <name type="scientific">Drouetiella hepatica Uher 2000/2452</name>
    <dbReference type="NCBI Taxonomy" id="904376"/>
    <lineage>
        <taxon>Bacteria</taxon>
        <taxon>Bacillati</taxon>
        <taxon>Cyanobacteriota</taxon>
        <taxon>Cyanophyceae</taxon>
        <taxon>Oculatellales</taxon>
        <taxon>Oculatellaceae</taxon>
        <taxon>Drouetiella</taxon>
    </lineage>
</organism>
<protein>
    <submittedName>
        <fullName evidence="2">DUF3611 family protein</fullName>
    </submittedName>
</protein>
<dbReference type="InterPro" id="IPR022051">
    <property type="entry name" value="DUF3611"/>
</dbReference>
<evidence type="ECO:0000313" key="2">
    <source>
        <dbReference type="EMBL" id="MBW4659957.1"/>
    </source>
</evidence>
<dbReference type="Pfam" id="PF12263">
    <property type="entry name" value="DUF3611"/>
    <property type="match status" value="1"/>
</dbReference>
<feature type="transmembrane region" description="Helical" evidence="1">
    <location>
        <begin position="180"/>
        <end position="197"/>
    </location>
</feature>
<accession>A0A951QBW9</accession>
<dbReference type="AlphaFoldDB" id="A0A951QBW9"/>
<dbReference type="PANTHER" id="PTHR34548">
    <property type="entry name" value="PROTEIN TIC 21, CHLOROPLASTIC"/>
    <property type="match status" value="1"/>
</dbReference>
<dbReference type="EMBL" id="JAHHHD010000016">
    <property type="protein sequence ID" value="MBW4659957.1"/>
    <property type="molecule type" value="Genomic_DNA"/>
</dbReference>
<evidence type="ECO:0000313" key="3">
    <source>
        <dbReference type="Proteomes" id="UP000757435"/>
    </source>
</evidence>
<dbReference type="PANTHER" id="PTHR34548:SF2">
    <property type="entry name" value="PROTEIN TIC 21, CHLOROPLASTIC"/>
    <property type="match status" value="1"/>
</dbReference>
<feature type="transmembrane region" description="Helical" evidence="1">
    <location>
        <begin position="21"/>
        <end position="52"/>
    </location>
</feature>
<gene>
    <name evidence="2" type="ORF">KME15_14885</name>
</gene>
<feature type="transmembrane region" description="Helical" evidence="1">
    <location>
        <begin position="72"/>
        <end position="93"/>
    </location>
</feature>
<keyword evidence="1" id="KW-0812">Transmembrane</keyword>
<name>A0A951QBW9_9CYAN</name>